<comment type="caution">
    <text evidence="1">The sequence shown here is derived from an EMBL/GenBank/DDBJ whole genome shotgun (WGS) entry which is preliminary data.</text>
</comment>
<proteinExistence type="predicted"/>
<name>X1C198_9ZZZZ</name>
<gene>
    <name evidence="1" type="ORF">S01H4_27612</name>
</gene>
<dbReference type="EMBL" id="BART01013531">
    <property type="protein sequence ID" value="GAG78151.1"/>
    <property type="molecule type" value="Genomic_DNA"/>
</dbReference>
<protein>
    <submittedName>
        <fullName evidence="1">Uncharacterized protein</fullName>
    </submittedName>
</protein>
<dbReference type="AlphaFoldDB" id="X1C198"/>
<sequence>LESPEESSRQFISHLHSLNAVHPVKIGSLDASTLEKVNSLRQELSQYLSRVKRLSNMLKLKDTKEQNTEKYEIIDDYDHSKAFIENFLRENEEKITKAFESYEEIQKKQSQVELSLPFEEGLNERGIDAVLLQSGFQTVTYLGVVPKSNLKSVRFFLNEVTDNNLVFWDSEPTDSGSNERNILILSLKEYENSILRVLNEYSFQAIDYDLSLVERKVSLKDTLKEIEI</sequence>
<feature type="non-terminal residue" evidence="1">
    <location>
        <position position="1"/>
    </location>
</feature>
<accession>X1C198</accession>
<organism evidence="1">
    <name type="scientific">marine sediment metagenome</name>
    <dbReference type="NCBI Taxonomy" id="412755"/>
    <lineage>
        <taxon>unclassified sequences</taxon>
        <taxon>metagenomes</taxon>
        <taxon>ecological metagenomes</taxon>
    </lineage>
</organism>
<reference evidence="1" key="1">
    <citation type="journal article" date="2014" name="Front. Microbiol.">
        <title>High frequency of phylogenetically diverse reductive dehalogenase-homologous genes in deep subseafloor sedimentary metagenomes.</title>
        <authorList>
            <person name="Kawai M."/>
            <person name="Futagami T."/>
            <person name="Toyoda A."/>
            <person name="Takaki Y."/>
            <person name="Nishi S."/>
            <person name="Hori S."/>
            <person name="Arai W."/>
            <person name="Tsubouchi T."/>
            <person name="Morono Y."/>
            <person name="Uchiyama I."/>
            <person name="Ito T."/>
            <person name="Fujiyama A."/>
            <person name="Inagaki F."/>
            <person name="Takami H."/>
        </authorList>
    </citation>
    <scope>NUCLEOTIDE SEQUENCE</scope>
    <source>
        <strain evidence="1">Expedition CK06-06</strain>
    </source>
</reference>
<evidence type="ECO:0000313" key="1">
    <source>
        <dbReference type="EMBL" id="GAG78151.1"/>
    </source>
</evidence>
<feature type="non-terminal residue" evidence="1">
    <location>
        <position position="228"/>
    </location>
</feature>